<reference evidence="1" key="1">
    <citation type="submission" date="2024-06" db="EMBL/GenBank/DDBJ databases">
        <title>Streptomyces sp. strain HUAS MG91 genome sequences.</title>
        <authorList>
            <person name="Mo P."/>
        </authorList>
    </citation>
    <scope>NUCLEOTIDE SEQUENCE</scope>
    <source>
        <strain evidence="1">HUAS MG91</strain>
    </source>
</reference>
<evidence type="ECO:0000313" key="1">
    <source>
        <dbReference type="EMBL" id="XCJ72112.1"/>
    </source>
</evidence>
<dbReference type="AlphaFoldDB" id="A0AAU8IUH9"/>
<accession>A0AAU8IUH9</accession>
<sequence>MIRIVTRKRLALLEAGAHAAFERARRATDRAERAEATTDEVGALLSHAVQEASAAEQRVLLGQIELRRLREELATAREAGRAVFVLLHFGTPVMVYRSRAAACADTATHGVRADAEWAPAKRFWADAEWLLTVFTYDAASRGFRGWLELVPEPVGGAA</sequence>
<dbReference type="RefSeq" id="WP_353943696.1">
    <property type="nucleotide sequence ID" value="NZ_CP159534.1"/>
</dbReference>
<dbReference type="EMBL" id="CP159534">
    <property type="protein sequence ID" value="XCJ72112.1"/>
    <property type="molecule type" value="Genomic_DNA"/>
</dbReference>
<gene>
    <name evidence="1" type="ORF">ABII15_19985</name>
</gene>
<dbReference type="KEGG" id="stac:ABII15_19985"/>
<name>A0AAU8IUH9_9ACTN</name>
<protein>
    <submittedName>
        <fullName evidence="1">Uncharacterized protein</fullName>
    </submittedName>
</protein>
<organism evidence="1">
    <name type="scientific">Streptomyces tabacisoli</name>
    <dbReference type="NCBI Taxonomy" id="3156398"/>
    <lineage>
        <taxon>Bacteria</taxon>
        <taxon>Bacillati</taxon>
        <taxon>Actinomycetota</taxon>
        <taxon>Actinomycetes</taxon>
        <taxon>Kitasatosporales</taxon>
        <taxon>Streptomycetaceae</taxon>
        <taxon>Streptomyces</taxon>
    </lineage>
</organism>
<proteinExistence type="predicted"/>